<organism evidence="1 2">
    <name type="scientific">Paraglomus brasilianum</name>
    <dbReference type="NCBI Taxonomy" id="144538"/>
    <lineage>
        <taxon>Eukaryota</taxon>
        <taxon>Fungi</taxon>
        <taxon>Fungi incertae sedis</taxon>
        <taxon>Mucoromycota</taxon>
        <taxon>Glomeromycotina</taxon>
        <taxon>Glomeromycetes</taxon>
        <taxon>Paraglomerales</taxon>
        <taxon>Paraglomeraceae</taxon>
        <taxon>Paraglomus</taxon>
    </lineage>
</organism>
<comment type="caution">
    <text evidence="1">The sequence shown here is derived from an EMBL/GenBank/DDBJ whole genome shotgun (WGS) entry which is preliminary data.</text>
</comment>
<accession>A0A9N8ZNL1</accession>
<keyword evidence="2" id="KW-1185">Reference proteome</keyword>
<evidence type="ECO:0000313" key="2">
    <source>
        <dbReference type="Proteomes" id="UP000789739"/>
    </source>
</evidence>
<protein>
    <submittedName>
        <fullName evidence="1">11709_t:CDS:1</fullName>
    </submittedName>
</protein>
<proteinExistence type="predicted"/>
<evidence type="ECO:0000313" key="1">
    <source>
        <dbReference type="EMBL" id="CAG8501719.1"/>
    </source>
</evidence>
<name>A0A9N8ZNL1_9GLOM</name>
<dbReference type="EMBL" id="CAJVPI010000213">
    <property type="protein sequence ID" value="CAG8501719.1"/>
    <property type="molecule type" value="Genomic_DNA"/>
</dbReference>
<sequence>MGESLDCNKLYKKDHIEANLLDEEKSSSRYRGLPVKTKTIYENWKVFSKEGHLMFRCNYKKAQWYLTRGLAKQLSDDSIGLKFQPKGLGHHGDRYHLEEKMNICVCCGASQDLTMHHVVPEMYRKYMPTAIKSHASHDVLPMCKACHTLYESNAFEFKQKISAEYNISLNGRGRIPLPHNRKVKKAASALLRHRQSCKDLVNITVSDTKRNVKLIPRERIKELESIVLQWWNQMERDSLSPRHDNADIAHSSITIRRLDDMSDIPDSVLEIAVQLLDYRLSDEFIEHGKFVVSELMRNRQSVVVTENGREIFDETRHDLADKRDHWPNLESFVIKWREHFVKHTNPKFLSDKWKIGDSIYTNVVNY</sequence>
<dbReference type="Proteomes" id="UP000789739">
    <property type="component" value="Unassembled WGS sequence"/>
</dbReference>
<dbReference type="AlphaFoldDB" id="A0A9N8ZNL1"/>
<gene>
    <name evidence="1" type="ORF">PBRASI_LOCUS2642</name>
</gene>
<dbReference type="OrthoDB" id="5511684at2759"/>
<reference evidence="1" key="1">
    <citation type="submission" date="2021-06" db="EMBL/GenBank/DDBJ databases">
        <authorList>
            <person name="Kallberg Y."/>
            <person name="Tangrot J."/>
            <person name="Rosling A."/>
        </authorList>
    </citation>
    <scope>NUCLEOTIDE SEQUENCE</scope>
    <source>
        <strain evidence="1">BR232B</strain>
    </source>
</reference>